<organism evidence="1">
    <name type="scientific">Sphingomonas psychrotolerans</name>
    <dbReference type="NCBI Taxonomy" id="1327635"/>
    <lineage>
        <taxon>Bacteria</taxon>
        <taxon>Pseudomonadati</taxon>
        <taxon>Pseudomonadota</taxon>
        <taxon>Alphaproteobacteria</taxon>
        <taxon>Sphingomonadales</taxon>
        <taxon>Sphingomonadaceae</taxon>
        <taxon>Sphingomonas</taxon>
    </lineage>
</organism>
<comment type="caution">
    <text evidence="1">The sequence shown here is derived from an EMBL/GenBank/DDBJ whole genome shotgun (WGS) entry which is preliminary data.</text>
</comment>
<sequence>MFIAIVAPIGAIAQDDPNADRNDGRVILRQRVPLDYEKHLEDLAPALAAAGEVPVAVEKGDTVSAIIADNFGVGISNAPQAYEVFERHILSQNSLAEPTGLKALTKILVPRMPRIGLRKPNPDNPFNNFPKFALDSGIGSADSDRAGTLAVEADQRPGSQSAIIYREEDQANAALALQADADLSVESARIEISFEGSGGNASEEAISATETEIVARALAAPAKQRPVLIVLDDSWPGDAEFARSRDFFRDALSRIRARFKFRDQDFSTKLLGAAAVSWVTIRPSEMRHSQKIAAALAPYRALEPAEGRVEVVYLPMFVREQGAAEIIEALVTADQVIDARQGQFDDWVPNSAVAKARIIAKDISNKLTKRANFDARSSDVAVVQAVLAFCDYYSRTLPNSCFVNMSWTTPDLWFSARLPSSNYGVFVAAAGNEGGAVSTLYTLKRQFAVRSSVPPGDVLAVMNVDTAGQPTCNSTVFGNVTPNLFAYAYSGAVDEAICGTSFAAPRVAWLLAAREAMRPRAPDTLAWRSAIWSEVTGSIDNTAQGYNRYRLRIPKLFQPQ</sequence>
<proteinExistence type="predicted"/>
<dbReference type="InterPro" id="IPR036852">
    <property type="entry name" value="Peptidase_S8/S53_dom_sf"/>
</dbReference>
<dbReference type="Gene3D" id="3.40.50.200">
    <property type="entry name" value="Peptidase S8/S53 domain"/>
    <property type="match status" value="1"/>
</dbReference>
<dbReference type="EMBL" id="JALMLT010000004">
    <property type="protein sequence ID" value="MDT8760215.1"/>
    <property type="molecule type" value="Genomic_DNA"/>
</dbReference>
<gene>
    <name evidence="1" type="ORF">MZO42_16055</name>
</gene>
<dbReference type="SUPFAM" id="SSF52743">
    <property type="entry name" value="Subtilisin-like"/>
    <property type="match status" value="1"/>
</dbReference>
<accession>A0ABU3N6R4</accession>
<name>A0ABU3N6R4_9SPHN</name>
<reference evidence="1" key="1">
    <citation type="submission" date="2022-04" db="EMBL/GenBank/DDBJ databases">
        <title>Tomato heritable bacteria conferring resistance against bacterial wilt.</title>
        <authorList>
            <person name="Yin J."/>
        </authorList>
    </citation>
    <scope>NUCLEOTIDE SEQUENCE</scope>
    <source>
        <strain evidence="1">Cra20</strain>
    </source>
</reference>
<protein>
    <recommendedName>
        <fullName evidence="2">Peptidase S8/S53 domain-containing protein</fullName>
    </recommendedName>
</protein>
<evidence type="ECO:0008006" key="2">
    <source>
        <dbReference type="Google" id="ProtNLM"/>
    </source>
</evidence>
<evidence type="ECO:0000313" key="1">
    <source>
        <dbReference type="EMBL" id="MDT8760215.1"/>
    </source>
</evidence>